<dbReference type="InterPro" id="IPR000330">
    <property type="entry name" value="SNF2_N"/>
</dbReference>
<dbReference type="SUPFAM" id="SSF52540">
    <property type="entry name" value="P-loop containing nucleoside triphosphate hydrolases"/>
    <property type="match status" value="2"/>
</dbReference>
<dbReference type="EMBL" id="CAMPGE010024893">
    <property type="protein sequence ID" value="CAI2382703.1"/>
    <property type="molecule type" value="Genomic_DNA"/>
</dbReference>
<reference evidence="4" key="1">
    <citation type="submission" date="2023-07" db="EMBL/GenBank/DDBJ databases">
        <authorList>
            <consortium name="AG Swart"/>
            <person name="Singh M."/>
            <person name="Singh A."/>
            <person name="Seah K."/>
            <person name="Emmerich C."/>
        </authorList>
    </citation>
    <scope>NUCLEOTIDE SEQUENCE</scope>
    <source>
        <strain evidence="4">DP1</strain>
    </source>
</reference>
<dbReference type="GO" id="GO:0031297">
    <property type="term" value="P:replication fork processing"/>
    <property type="evidence" value="ECO:0007669"/>
    <property type="project" value="TreeGrafter"/>
</dbReference>
<gene>
    <name evidence="4" type="ORF">ECRASSUSDP1_LOCUS24186</name>
</gene>
<keyword evidence="1" id="KW-0378">Hydrolase</keyword>
<evidence type="ECO:0000313" key="4">
    <source>
        <dbReference type="EMBL" id="CAI2382703.1"/>
    </source>
</evidence>
<evidence type="ECO:0000259" key="3">
    <source>
        <dbReference type="PROSITE" id="PS51192"/>
    </source>
</evidence>
<dbReference type="Proteomes" id="UP001295684">
    <property type="component" value="Unassembled WGS sequence"/>
</dbReference>
<evidence type="ECO:0000313" key="5">
    <source>
        <dbReference type="Proteomes" id="UP001295684"/>
    </source>
</evidence>
<evidence type="ECO:0000256" key="2">
    <source>
        <dbReference type="SAM" id="MobiDB-lite"/>
    </source>
</evidence>
<feature type="region of interest" description="Disordered" evidence="2">
    <location>
        <begin position="694"/>
        <end position="715"/>
    </location>
</feature>
<dbReference type="Gene3D" id="3.40.50.10810">
    <property type="entry name" value="Tandem AAA-ATPase domain"/>
    <property type="match status" value="1"/>
</dbReference>
<dbReference type="AlphaFoldDB" id="A0AAD2D7V8"/>
<dbReference type="PANTHER" id="PTHR45766">
    <property type="entry name" value="DNA ANNEALING HELICASE AND ENDONUCLEASE ZRANB3 FAMILY MEMBER"/>
    <property type="match status" value="1"/>
</dbReference>
<organism evidence="4 5">
    <name type="scientific">Euplotes crassus</name>
    <dbReference type="NCBI Taxonomy" id="5936"/>
    <lineage>
        <taxon>Eukaryota</taxon>
        <taxon>Sar</taxon>
        <taxon>Alveolata</taxon>
        <taxon>Ciliophora</taxon>
        <taxon>Intramacronucleata</taxon>
        <taxon>Spirotrichea</taxon>
        <taxon>Hypotrichia</taxon>
        <taxon>Euplotida</taxon>
        <taxon>Euplotidae</taxon>
        <taxon>Moneuplotes</taxon>
    </lineage>
</organism>
<dbReference type="GO" id="GO:0016787">
    <property type="term" value="F:hydrolase activity"/>
    <property type="evidence" value="ECO:0007669"/>
    <property type="project" value="UniProtKB-KW"/>
</dbReference>
<evidence type="ECO:0000256" key="1">
    <source>
        <dbReference type="ARBA" id="ARBA00022801"/>
    </source>
</evidence>
<protein>
    <recommendedName>
        <fullName evidence="3">Helicase ATP-binding domain-containing protein</fullName>
    </recommendedName>
</protein>
<dbReference type="GO" id="GO:0006281">
    <property type="term" value="P:DNA repair"/>
    <property type="evidence" value="ECO:0007669"/>
    <property type="project" value="TreeGrafter"/>
</dbReference>
<feature type="domain" description="Helicase ATP-binding" evidence="3">
    <location>
        <begin position="171"/>
        <end position="342"/>
    </location>
</feature>
<dbReference type="Pfam" id="PF00176">
    <property type="entry name" value="SNF2-rel_dom"/>
    <property type="match status" value="1"/>
</dbReference>
<proteinExistence type="predicted"/>
<dbReference type="PANTHER" id="PTHR45766:SF6">
    <property type="entry name" value="SWI_SNF-RELATED MATRIX-ASSOCIATED ACTIN-DEPENDENT REGULATOR OF CHROMATIN SUBFAMILY A-LIKE PROTEIN 1"/>
    <property type="match status" value="1"/>
</dbReference>
<comment type="caution">
    <text evidence="4">The sequence shown here is derived from an EMBL/GenBank/DDBJ whole genome shotgun (WGS) entry which is preliminary data.</text>
</comment>
<name>A0AAD2D7V8_EUPCR</name>
<dbReference type="SMART" id="SM00487">
    <property type="entry name" value="DEXDc"/>
    <property type="match status" value="1"/>
</dbReference>
<accession>A0AAD2D7V8</accession>
<feature type="compositionally biased region" description="Polar residues" evidence="2">
    <location>
        <begin position="694"/>
        <end position="705"/>
    </location>
</feature>
<dbReference type="InterPro" id="IPR027417">
    <property type="entry name" value="P-loop_NTPase"/>
</dbReference>
<dbReference type="InterPro" id="IPR038718">
    <property type="entry name" value="SNF2-like_sf"/>
</dbReference>
<dbReference type="InterPro" id="IPR014001">
    <property type="entry name" value="Helicase_ATP-bd"/>
</dbReference>
<dbReference type="GO" id="GO:0005524">
    <property type="term" value="F:ATP binding"/>
    <property type="evidence" value="ECO:0007669"/>
    <property type="project" value="InterPro"/>
</dbReference>
<sequence>MEQIVLGGGEFQQAHQLLPYLIKTWRIEISIYSKLKILILPSKVPEHYYEAIEKCLVGFSCERLMHEKGEDADYTVSWILPVQNYDKVYSVLNQFGQGYNIPVIPIPSKILHCITESDDDIEIIENEEVKEMTQFNYNQLTLVKPNDSVEKYLEENNVLFPLWGNQITAIREGIKNQGRVFLADDKGLGKSREAILIAMRFKLDLPLLVICDDKLKTMWKKEFHKWYPKLRDEDVRILESHKRKMLEGQTYIFIASYEIASKIFNNFKPDADCDADISESRVKNIRSVILDDIHIFSNLKCKTLKPIVKHLKTCNRIIFCSAVPNIKRPDDLYNFLKILRPDIFDNKDLYSCRYCKGEFRNKHSLSLKNDGFSNVKELEIILYEKFMVRSVRKNEIQPQQRCLVEIDANVDIVKIADSFLHKLEVQKEYTKRKHCYNNKDFTVLKNSNLKFRLEMKKNTLMAKLQGIFVFVRDCMREAYQNLKNSNSKNIAVFCNSKEVRDHLKTEMTEEGYTVCDTTQGSFGEEDARTIKNSRHPVLILIYLNNVRTNYNLKTVGYAIFPELIENPSKLILAEKLVFTGDISQKKIAYLIAKGSKSDQFLLKELKEKQWMNSLYFHSLSDWKSYPKHSSFDFNDTEMVPEIQTMIQQNDPGVYSSLKGTESNPVDIDDLSGMTETDQNQIEKGMNDLVLIESNDQSFSSPSQGSEIVLNISKRS</sequence>
<keyword evidence="5" id="KW-1185">Reference proteome</keyword>
<dbReference type="PROSITE" id="PS51192">
    <property type="entry name" value="HELICASE_ATP_BIND_1"/>
    <property type="match status" value="1"/>
</dbReference>